<dbReference type="Pfam" id="PF02594">
    <property type="entry name" value="DUF167"/>
    <property type="match status" value="1"/>
</dbReference>
<reference evidence="2" key="1">
    <citation type="submission" date="2018-05" db="EMBL/GenBank/DDBJ databases">
        <authorList>
            <person name="Lanie J.A."/>
            <person name="Ng W.-L."/>
            <person name="Kazmierczak K.M."/>
            <person name="Andrzejewski T.M."/>
            <person name="Davidsen T.M."/>
            <person name="Wayne K.J."/>
            <person name="Tettelin H."/>
            <person name="Glass J.I."/>
            <person name="Rusch D."/>
            <person name="Podicherti R."/>
            <person name="Tsui H.-C.T."/>
            <person name="Winkler M.E."/>
        </authorList>
    </citation>
    <scope>NUCLEOTIDE SEQUENCE</scope>
</reference>
<sequence>MQASACSGVVMPQTLIRIGLWAEAGMDFLRTWSYHIRFKNKTFRQTLNGKMEKGPSFQWRDSTLMLQVRVQPRARKSEWNGLKEGLIQLRLNALPVENQANEEFVRFLVEAFQTSVSRVKIVRGHKARLKSVVIEKPDRVCWQKLLKSEFASN</sequence>
<dbReference type="HAMAP" id="MF_00634">
    <property type="entry name" value="UPF0235"/>
    <property type="match status" value="1"/>
</dbReference>
<name>A0A382FLJ6_9ZZZZ</name>
<gene>
    <name evidence="2" type="ORF">METZ01_LOCUS216078</name>
</gene>
<evidence type="ECO:0000256" key="1">
    <source>
        <dbReference type="ARBA" id="ARBA00010364"/>
    </source>
</evidence>
<dbReference type="GO" id="GO:0005737">
    <property type="term" value="C:cytoplasm"/>
    <property type="evidence" value="ECO:0007669"/>
    <property type="project" value="TreeGrafter"/>
</dbReference>
<dbReference type="SMART" id="SM01152">
    <property type="entry name" value="DUF167"/>
    <property type="match status" value="1"/>
</dbReference>
<proteinExistence type="inferred from homology"/>
<dbReference type="NCBIfam" id="TIGR00251">
    <property type="entry name" value="DUF167 family protein"/>
    <property type="match status" value="1"/>
</dbReference>
<comment type="similarity">
    <text evidence="1">Belongs to the UPF0235 family.</text>
</comment>
<dbReference type="Gene3D" id="3.30.1200.10">
    <property type="entry name" value="YggU-like"/>
    <property type="match status" value="1"/>
</dbReference>
<dbReference type="PANTHER" id="PTHR13420:SF7">
    <property type="entry name" value="UPF0235 PROTEIN C15ORF40"/>
    <property type="match status" value="1"/>
</dbReference>
<dbReference type="InterPro" id="IPR036591">
    <property type="entry name" value="YggU-like_sf"/>
</dbReference>
<accession>A0A382FLJ6</accession>
<dbReference type="EMBL" id="UINC01050361">
    <property type="protein sequence ID" value="SVB63224.1"/>
    <property type="molecule type" value="Genomic_DNA"/>
</dbReference>
<protein>
    <submittedName>
        <fullName evidence="2">Uncharacterized protein</fullName>
    </submittedName>
</protein>
<dbReference type="PANTHER" id="PTHR13420">
    <property type="entry name" value="UPF0235 PROTEIN C15ORF40"/>
    <property type="match status" value="1"/>
</dbReference>
<organism evidence="2">
    <name type="scientific">marine metagenome</name>
    <dbReference type="NCBI Taxonomy" id="408172"/>
    <lineage>
        <taxon>unclassified sequences</taxon>
        <taxon>metagenomes</taxon>
        <taxon>ecological metagenomes</taxon>
    </lineage>
</organism>
<dbReference type="AlphaFoldDB" id="A0A382FLJ6"/>
<dbReference type="InterPro" id="IPR003746">
    <property type="entry name" value="DUF167"/>
</dbReference>
<evidence type="ECO:0000313" key="2">
    <source>
        <dbReference type="EMBL" id="SVB63224.1"/>
    </source>
</evidence>
<dbReference type="SUPFAM" id="SSF69786">
    <property type="entry name" value="YggU-like"/>
    <property type="match status" value="1"/>
</dbReference>